<dbReference type="RefSeq" id="WP_163632014.1">
    <property type="nucleotide sequence ID" value="NZ_JAAAMI010000001.1"/>
</dbReference>
<evidence type="ECO:0000259" key="2">
    <source>
        <dbReference type="Pfam" id="PF13739"/>
    </source>
</evidence>
<feature type="domain" description="Deacetylase PdaC" evidence="2">
    <location>
        <begin position="36"/>
        <end position="136"/>
    </location>
</feature>
<dbReference type="InterPro" id="IPR025303">
    <property type="entry name" value="PdaC"/>
</dbReference>
<dbReference type="EMBL" id="JAAAMI010000001">
    <property type="protein sequence ID" value="NDV41888.1"/>
    <property type="molecule type" value="Genomic_DNA"/>
</dbReference>
<accession>A0A6I5KV33</accession>
<organism evidence="3 4">
    <name type="scientific">Flagellimonas sediminis</name>
    <dbReference type="NCBI Taxonomy" id="2696468"/>
    <lineage>
        <taxon>Bacteria</taxon>
        <taxon>Pseudomonadati</taxon>
        <taxon>Bacteroidota</taxon>
        <taxon>Flavobacteriia</taxon>
        <taxon>Flavobacteriales</taxon>
        <taxon>Flavobacteriaceae</taxon>
        <taxon>Flagellimonas</taxon>
    </lineage>
</organism>
<reference evidence="3 4" key="1">
    <citation type="submission" date="2020-01" db="EMBL/GenBank/DDBJ databases">
        <title>Muricauda sediminis sp.nov. 40Bstr401.</title>
        <authorList>
            <person name="Xue Z."/>
            <person name="Zhu S."/>
            <person name="Ren N."/>
            <person name="Chen T."/>
            <person name="Chen X."/>
            <person name="Chen J."/>
            <person name="Yang J."/>
        </authorList>
    </citation>
    <scope>NUCLEOTIDE SEQUENCE [LARGE SCALE GENOMIC DNA]</scope>
    <source>
        <strain evidence="3 4">40Bstr401</strain>
    </source>
</reference>
<dbReference type="Gene3D" id="3.30.565.40">
    <property type="entry name" value="Fervidobacterium nodosum Rt17-B1 like"/>
    <property type="match status" value="1"/>
</dbReference>
<dbReference type="AlphaFoldDB" id="A0A6I5KV33"/>
<dbReference type="InterPro" id="IPR021729">
    <property type="entry name" value="DUF3298"/>
</dbReference>
<dbReference type="Pfam" id="PF11738">
    <property type="entry name" value="DUF3298"/>
    <property type="match status" value="1"/>
</dbReference>
<dbReference type="Pfam" id="PF13739">
    <property type="entry name" value="PdaC"/>
    <property type="match status" value="1"/>
</dbReference>
<keyword evidence="4" id="KW-1185">Reference proteome</keyword>
<feature type="domain" description="DUF3298" evidence="1">
    <location>
        <begin position="157"/>
        <end position="233"/>
    </location>
</feature>
<dbReference type="Gene3D" id="3.90.640.20">
    <property type="entry name" value="Heat-shock cognate protein, ATPase"/>
    <property type="match status" value="1"/>
</dbReference>
<protein>
    <submittedName>
        <fullName evidence="3">DUF4163 domain-containing protein</fullName>
    </submittedName>
</protein>
<evidence type="ECO:0000313" key="4">
    <source>
        <dbReference type="Proteomes" id="UP000468707"/>
    </source>
</evidence>
<evidence type="ECO:0000259" key="1">
    <source>
        <dbReference type="Pfam" id="PF11738"/>
    </source>
</evidence>
<dbReference type="Proteomes" id="UP000468707">
    <property type="component" value="Unassembled WGS sequence"/>
</dbReference>
<dbReference type="PROSITE" id="PS51257">
    <property type="entry name" value="PROKAR_LIPOPROTEIN"/>
    <property type="match status" value="1"/>
</dbReference>
<dbReference type="InterPro" id="IPR037126">
    <property type="entry name" value="PdaC/RsiV-like_sf"/>
</dbReference>
<sequence length="247" mass="27813">MKKCLGVFLILAFVVGCETESKLTFDTLQLVGENCTDCPTIEINIPTAMDESSVATAINRSLREEIISLLSFSEDQTIDSVDKAIASFTDSYKELKEKFPEEVAWEAQINGEVVYEDTNIVTIKLNSYSFTGGAHGYASTSFLNFDKAQGTELENYDLFEDYEGFSQFAEAQFREQEKIPQDRNINATGFMFEGDAFHLAQNMGYTQNGLQMVYNQYEVASYAEGPIVLTLSFEDINKYLKFKTVKS</sequence>
<comment type="caution">
    <text evidence="3">The sequence shown here is derived from an EMBL/GenBank/DDBJ whole genome shotgun (WGS) entry which is preliminary data.</text>
</comment>
<gene>
    <name evidence="3" type="ORF">GTK07_01005</name>
</gene>
<evidence type="ECO:0000313" key="3">
    <source>
        <dbReference type="EMBL" id="NDV41888.1"/>
    </source>
</evidence>
<name>A0A6I5KV33_9FLAO</name>
<proteinExistence type="predicted"/>